<dbReference type="PANTHER" id="PTHR46108">
    <property type="entry name" value="BLUE CHEESE"/>
    <property type="match status" value="1"/>
</dbReference>
<keyword evidence="4" id="KW-1185">Reference proteome</keyword>
<dbReference type="EMBL" id="JAODUP010000759">
    <property type="protein sequence ID" value="KAK2144412.1"/>
    <property type="molecule type" value="Genomic_DNA"/>
</dbReference>
<keyword evidence="1" id="KW-0853">WD repeat</keyword>
<protein>
    <submittedName>
        <fullName evidence="3">Uncharacterized protein</fullName>
    </submittedName>
</protein>
<accession>A0AAD9MSR0</accession>
<evidence type="ECO:0000256" key="1">
    <source>
        <dbReference type="ARBA" id="ARBA00022574"/>
    </source>
</evidence>
<dbReference type="InterPro" id="IPR051944">
    <property type="entry name" value="BEACH_domain_protein"/>
</dbReference>
<name>A0AAD9MSR0_9ANNE</name>
<gene>
    <name evidence="3" type="ORF">LSH36_759g01061</name>
</gene>
<dbReference type="Proteomes" id="UP001208570">
    <property type="component" value="Unassembled WGS sequence"/>
</dbReference>
<feature type="region of interest" description="Disordered" evidence="2">
    <location>
        <begin position="1"/>
        <end position="24"/>
    </location>
</feature>
<dbReference type="AlphaFoldDB" id="A0AAD9MSR0"/>
<reference evidence="3" key="1">
    <citation type="journal article" date="2023" name="Mol. Biol. Evol.">
        <title>Third-Generation Sequencing Reveals the Adaptive Role of the Epigenome in Three Deep-Sea Polychaetes.</title>
        <authorList>
            <person name="Perez M."/>
            <person name="Aroh O."/>
            <person name="Sun Y."/>
            <person name="Lan Y."/>
            <person name="Juniper S.K."/>
            <person name="Young C.R."/>
            <person name="Angers B."/>
            <person name="Qian P.Y."/>
        </authorList>
    </citation>
    <scope>NUCLEOTIDE SEQUENCE</scope>
    <source>
        <strain evidence="3">P08H-3</strain>
    </source>
</reference>
<organism evidence="3 4">
    <name type="scientific">Paralvinella palmiformis</name>
    <dbReference type="NCBI Taxonomy" id="53620"/>
    <lineage>
        <taxon>Eukaryota</taxon>
        <taxon>Metazoa</taxon>
        <taxon>Spiralia</taxon>
        <taxon>Lophotrochozoa</taxon>
        <taxon>Annelida</taxon>
        <taxon>Polychaeta</taxon>
        <taxon>Sedentaria</taxon>
        <taxon>Canalipalpata</taxon>
        <taxon>Terebellida</taxon>
        <taxon>Terebelliformia</taxon>
        <taxon>Alvinellidae</taxon>
        <taxon>Paralvinella</taxon>
    </lineage>
</organism>
<evidence type="ECO:0000313" key="3">
    <source>
        <dbReference type="EMBL" id="KAK2144412.1"/>
    </source>
</evidence>
<proteinExistence type="predicted"/>
<sequence length="158" mass="17539">MKRISSVLESSTDNKEPVLLGQTQKRASTGSMVLNLTPTQSEPLLVHAGAVISMLHLVPAVNLPTSPQLALDLQIHTCEVIRTLVRTERNQQVMCEAGLPHELLNHCSLSLTDEGHILHPPLQYMFERLAAQCLTPKDLRSVLKDNRTMLTLPHLTQL</sequence>
<dbReference type="PANTHER" id="PTHR46108:SF4">
    <property type="entry name" value="BLUE CHEESE"/>
    <property type="match status" value="1"/>
</dbReference>
<comment type="caution">
    <text evidence="3">The sequence shown here is derived from an EMBL/GenBank/DDBJ whole genome shotgun (WGS) entry which is preliminary data.</text>
</comment>
<evidence type="ECO:0000313" key="4">
    <source>
        <dbReference type="Proteomes" id="UP001208570"/>
    </source>
</evidence>
<evidence type="ECO:0000256" key="2">
    <source>
        <dbReference type="SAM" id="MobiDB-lite"/>
    </source>
</evidence>